<feature type="chain" id="PRO_5011335770" description="Aspartate 1-decarboxylase alpha chain" evidence="9 13">
    <location>
        <begin position="25"/>
        <end position="126"/>
    </location>
</feature>
<evidence type="ECO:0000256" key="1">
    <source>
        <dbReference type="ARBA" id="ARBA00022490"/>
    </source>
</evidence>
<dbReference type="UniPathway" id="UPA00028">
    <property type="reaction ID" value="UER00002"/>
</dbReference>
<dbReference type="EMBL" id="CP014476">
    <property type="protein sequence ID" value="AMK76695.1"/>
    <property type="molecule type" value="Genomic_DNA"/>
</dbReference>
<feature type="binding site" evidence="9 11">
    <location>
        <begin position="73"/>
        <end position="75"/>
    </location>
    <ligand>
        <name>substrate</name>
    </ligand>
</feature>
<evidence type="ECO:0000256" key="9">
    <source>
        <dbReference type="HAMAP-Rule" id="MF_00446"/>
    </source>
</evidence>
<dbReference type="CDD" id="cd06919">
    <property type="entry name" value="Asp_decarbox"/>
    <property type="match status" value="1"/>
</dbReference>
<keyword evidence="2 9" id="KW-0566">Pantothenate biosynthesis</keyword>
<comment type="function">
    <text evidence="9">Catalyzes the pyruvoyl-dependent decarboxylation of aspartate to produce beta-alanine.</text>
</comment>
<dbReference type="GO" id="GO:0015940">
    <property type="term" value="P:pantothenate biosynthetic process"/>
    <property type="evidence" value="ECO:0007669"/>
    <property type="project" value="UniProtKB-UniRule"/>
</dbReference>
<evidence type="ECO:0000256" key="10">
    <source>
        <dbReference type="PIRSR" id="PIRSR006246-1"/>
    </source>
</evidence>
<evidence type="ECO:0000256" key="4">
    <source>
        <dbReference type="ARBA" id="ARBA00022813"/>
    </source>
</evidence>
<dbReference type="PANTHER" id="PTHR21012">
    <property type="entry name" value="ASPARTATE 1-DECARBOXYLASE"/>
    <property type="match status" value="1"/>
</dbReference>
<dbReference type="PANTHER" id="PTHR21012:SF0">
    <property type="entry name" value="ASPARTATE 1-DECARBOXYLASE"/>
    <property type="match status" value="1"/>
</dbReference>
<dbReference type="AlphaFoldDB" id="A0A126T3N1"/>
<keyword evidence="5 9" id="KW-0865">Zymogen</keyword>
<comment type="subunit">
    <text evidence="9">Heterooctamer of four alpha and four beta subunits.</text>
</comment>
<keyword evidence="3 9" id="KW-0210">Decarboxylase</keyword>
<evidence type="ECO:0000313" key="15">
    <source>
        <dbReference type="Proteomes" id="UP000030512"/>
    </source>
</evidence>
<dbReference type="Pfam" id="PF02261">
    <property type="entry name" value="Asp_decarbox"/>
    <property type="match status" value="1"/>
</dbReference>
<keyword evidence="1 9" id="KW-0963">Cytoplasm</keyword>
<keyword evidence="8 9" id="KW-0670">Pyruvate</keyword>
<comment type="similarity">
    <text evidence="9">Belongs to the PanD family.</text>
</comment>
<dbReference type="InterPro" id="IPR003190">
    <property type="entry name" value="Asp_decarbox"/>
</dbReference>
<comment type="subcellular location">
    <subcellularLocation>
        <location evidence="9">Cytoplasm</location>
    </subcellularLocation>
</comment>
<evidence type="ECO:0000256" key="8">
    <source>
        <dbReference type="ARBA" id="ARBA00023317"/>
    </source>
</evidence>
<comment type="catalytic activity">
    <reaction evidence="9">
        <text>L-aspartate + H(+) = beta-alanine + CO2</text>
        <dbReference type="Rhea" id="RHEA:19497"/>
        <dbReference type="ChEBI" id="CHEBI:15378"/>
        <dbReference type="ChEBI" id="CHEBI:16526"/>
        <dbReference type="ChEBI" id="CHEBI:29991"/>
        <dbReference type="ChEBI" id="CHEBI:57966"/>
        <dbReference type="EC" id="4.1.1.11"/>
    </reaction>
</comment>
<evidence type="ECO:0000256" key="2">
    <source>
        <dbReference type="ARBA" id="ARBA00022655"/>
    </source>
</evidence>
<keyword evidence="7 9" id="KW-0704">Schiff base</keyword>
<dbReference type="KEGG" id="mdn:JT25_009360"/>
<comment type="pathway">
    <text evidence="9">Cofactor biosynthesis; (R)-pantothenate biosynthesis; beta-alanine from L-aspartate: step 1/1.</text>
</comment>
<comment type="cofactor">
    <cofactor evidence="9 10">
        <name>pyruvate</name>
        <dbReference type="ChEBI" id="CHEBI:15361"/>
    </cofactor>
    <text evidence="9 10">Binds 1 pyruvoyl group covalently per subunit.</text>
</comment>
<evidence type="ECO:0000256" key="12">
    <source>
        <dbReference type="PIRSR" id="PIRSR006246-3"/>
    </source>
</evidence>
<evidence type="ECO:0000256" key="6">
    <source>
        <dbReference type="ARBA" id="ARBA00023239"/>
    </source>
</evidence>
<reference evidence="14 15" key="1">
    <citation type="journal article" date="2015" name="Environ. Microbiol.">
        <title>Methane oxidation coupled to nitrate reduction under hypoxia by the Gammaproteobacterium Methylomonas denitrificans, sp. nov. type strain FJG1.</title>
        <authorList>
            <person name="Kits K.D."/>
            <person name="Klotz M.G."/>
            <person name="Stein L.Y."/>
        </authorList>
    </citation>
    <scope>NUCLEOTIDE SEQUENCE [LARGE SCALE GENOMIC DNA]</scope>
    <source>
        <strain evidence="14 15">FJG1</strain>
    </source>
</reference>
<dbReference type="GO" id="GO:0004068">
    <property type="term" value="F:aspartate 1-decarboxylase activity"/>
    <property type="evidence" value="ECO:0007669"/>
    <property type="project" value="UniProtKB-UniRule"/>
</dbReference>
<proteinExistence type="inferred from homology"/>
<feature type="active site" description="Schiff-base intermediate with substrate; via pyruvic acid" evidence="9 10">
    <location>
        <position position="25"/>
    </location>
</feature>
<dbReference type="GO" id="GO:0006523">
    <property type="term" value="P:alanine biosynthetic process"/>
    <property type="evidence" value="ECO:0007669"/>
    <property type="project" value="InterPro"/>
</dbReference>
<dbReference type="EC" id="4.1.1.11" evidence="9"/>
<sequence>MNINMLKAKLHRARVTHSELDYEGSCAIDGKILDFSGIREYEQIHIYNINNGQRFTTYAIRAEEGSGVFSINGAAARLACPGDLIIVCAFASLDEKELKNYKPTLVYFDGNNHISHSSHSIPVQAA</sequence>
<keyword evidence="6 9" id="KW-0456">Lyase</keyword>
<dbReference type="Proteomes" id="UP000030512">
    <property type="component" value="Chromosome"/>
</dbReference>
<dbReference type="InterPro" id="IPR009010">
    <property type="entry name" value="Asp_de-COase-like_dom_sf"/>
</dbReference>
<keyword evidence="15" id="KW-1185">Reference proteome</keyword>
<accession>A0A126T3N1</accession>
<dbReference type="HAMAP" id="MF_00446">
    <property type="entry name" value="PanD"/>
    <property type="match status" value="1"/>
</dbReference>
<evidence type="ECO:0000313" key="14">
    <source>
        <dbReference type="EMBL" id="AMK76695.1"/>
    </source>
</evidence>
<feature type="chain" id="PRO_5011335771" description="Aspartate 1-decarboxylase beta chain" evidence="9 13">
    <location>
        <begin position="1"/>
        <end position="24"/>
    </location>
</feature>
<organism evidence="14 15">
    <name type="scientific">Methylomonas denitrificans</name>
    <dbReference type="NCBI Taxonomy" id="1538553"/>
    <lineage>
        <taxon>Bacteria</taxon>
        <taxon>Pseudomonadati</taxon>
        <taxon>Pseudomonadota</taxon>
        <taxon>Gammaproteobacteria</taxon>
        <taxon>Methylococcales</taxon>
        <taxon>Methylococcaceae</taxon>
        <taxon>Methylomonas</taxon>
    </lineage>
</organism>
<evidence type="ECO:0000256" key="7">
    <source>
        <dbReference type="ARBA" id="ARBA00023270"/>
    </source>
</evidence>
<feature type="binding site" evidence="9 11">
    <location>
        <position position="57"/>
    </location>
    <ligand>
        <name>substrate</name>
    </ligand>
</feature>
<comment type="PTM">
    <text evidence="9 12">Is synthesized initially as an inactive proenzyme, which is activated by self-cleavage at a specific serine bond to produce a beta-subunit with a hydroxyl group at its C-terminus and an alpha-subunit with a pyruvoyl group at its N-terminus.</text>
</comment>
<evidence type="ECO:0000256" key="5">
    <source>
        <dbReference type="ARBA" id="ARBA00023145"/>
    </source>
</evidence>
<feature type="modified residue" description="Pyruvic acid (Ser)" evidence="9 12">
    <location>
        <position position="25"/>
    </location>
</feature>
<feature type="active site" description="Proton donor" evidence="9 10">
    <location>
        <position position="58"/>
    </location>
</feature>
<dbReference type="GO" id="GO:0005829">
    <property type="term" value="C:cytosol"/>
    <property type="evidence" value="ECO:0007669"/>
    <property type="project" value="TreeGrafter"/>
</dbReference>
<dbReference type="Gene3D" id="2.40.40.20">
    <property type="match status" value="1"/>
</dbReference>
<evidence type="ECO:0000256" key="13">
    <source>
        <dbReference type="PIRSR" id="PIRSR006246-5"/>
    </source>
</evidence>
<dbReference type="OrthoDB" id="9803983at2"/>
<gene>
    <name evidence="9" type="primary">panD</name>
    <name evidence="14" type="ORF">JT25_009360</name>
</gene>
<dbReference type="NCBIfam" id="TIGR00223">
    <property type="entry name" value="panD"/>
    <property type="match status" value="1"/>
</dbReference>
<protein>
    <recommendedName>
        <fullName evidence="9">Aspartate 1-decarboxylase</fullName>
        <ecNumber evidence="9">4.1.1.11</ecNumber>
    </recommendedName>
    <alternativeName>
        <fullName evidence="9">Aspartate alpha-decarboxylase</fullName>
    </alternativeName>
    <component>
        <recommendedName>
            <fullName evidence="9">Aspartate 1-decarboxylase beta chain</fullName>
        </recommendedName>
    </component>
    <component>
        <recommendedName>
            <fullName evidence="9">Aspartate 1-decarboxylase alpha chain</fullName>
        </recommendedName>
    </component>
</protein>
<evidence type="ECO:0000256" key="11">
    <source>
        <dbReference type="PIRSR" id="PIRSR006246-2"/>
    </source>
</evidence>
<name>A0A126T3N1_9GAMM</name>
<dbReference type="STRING" id="1538553.JT25_009360"/>
<evidence type="ECO:0000256" key="3">
    <source>
        <dbReference type="ARBA" id="ARBA00022793"/>
    </source>
</evidence>
<dbReference type="SUPFAM" id="SSF50692">
    <property type="entry name" value="ADC-like"/>
    <property type="match status" value="1"/>
</dbReference>
<dbReference type="PIRSF" id="PIRSF006246">
    <property type="entry name" value="Asp_decarbox"/>
    <property type="match status" value="1"/>
</dbReference>
<keyword evidence="4 9" id="KW-0068">Autocatalytic cleavage</keyword>
<dbReference type="RefSeq" id="WP_020483844.1">
    <property type="nucleotide sequence ID" value="NZ_CP014476.1"/>
</dbReference>